<evidence type="ECO:0000256" key="1">
    <source>
        <dbReference type="SAM" id="Phobius"/>
    </source>
</evidence>
<organism evidence="2 3">
    <name type="scientific">Triangularia setosa</name>
    <dbReference type="NCBI Taxonomy" id="2587417"/>
    <lineage>
        <taxon>Eukaryota</taxon>
        <taxon>Fungi</taxon>
        <taxon>Dikarya</taxon>
        <taxon>Ascomycota</taxon>
        <taxon>Pezizomycotina</taxon>
        <taxon>Sordariomycetes</taxon>
        <taxon>Sordariomycetidae</taxon>
        <taxon>Sordariales</taxon>
        <taxon>Podosporaceae</taxon>
        <taxon>Triangularia</taxon>
    </lineage>
</organism>
<feature type="transmembrane region" description="Helical" evidence="1">
    <location>
        <begin position="6"/>
        <end position="24"/>
    </location>
</feature>
<dbReference type="EMBL" id="MU866141">
    <property type="protein sequence ID" value="KAK4178338.1"/>
    <property type="molecule type" value="Genomic_DNA"/>
</dbReference>
<accession>A0AAN6WAE3</accession>
<keyword evidence="3" id="KW-1185">Reference proteome</keyword>
<evidence type="ECO:0000313" key="3">
    <source>
        <dbReference type="Proteomes" id="UP001302321"/>
    </source>
</evidence>
<gene>
    <name evidence="2" type="ORF">QBC36DRAFT_106030</name>
</gene>
<dbReference type="AlphaFoldDB" id="A0AAN6WAE3"/>
<evidence type="ECO:0000313" key="2">
    <source>
        <dbReference type="EMBL" id="KAK4178338.1"/>
    </source>
</evidence>
<proteinExistence type="predicted"/>
<reference evidence="2" key="2">
    <citation type="submission" date="2023-05" db="EMBL/GenBank/DDBJ databases">
        <authorList>
            <consortium name="Lawrence Berkeley National Laboratory"/>
            <person name="Steindorff A."/>
            <person name="Hensen N."/>
            <person name="Bonometti L."/>
            <person name="Westerberg I."/>
            <person name="Brannstrom I.O."/>
            <person name="Guillou S."/>
            <person name="Cros-Aarteil S."/>
            <person name="Calhoun S."/>
            <person name="Haridas S."/>
            <person name="Kuo A."/>
            <person name="Mondo S."/>
            <person name="Pangilinan J."/>
            <person name="Riley R."/>
            <person name="Labutti K."/>
            <person name="Andreopoulos B."/>
            <person name="Lipzen A."/>
            <person name="Chen C."/>
            <person name="Yanf M."/>
            <person name="Daum C."/>
            <person name="Ng V."/>
            <person name="Clum A."/>
            <person name="Ohm R."/>
            <person name="Martin F."/>
            <person name="Silar P."/>
            <person name="Natvig D."/>
            <person name="Lalanne C."/>
            <person name="Gautier V."/>
            <person name="Ament-Velasquez S.L."/>
            <person name="Kruys A."/>
            <person name="Hutchinson M.I."/>
            <person name="Powell A.J."/>
            <person name="Barry K."/>
            <person name="Miller A.N."/>
            <person name="Grigoriev I.V."/>
            <person name="Debuchy R."/>
            <person name="Gladieux P."/>
            <person name="Thoren M.H."/>
            <person name="Johannesson H."/>
        </authorList>
    </citation>
    <scope>NUCLEOTIDE SEQUENCE</scope>
    <source>
        <strain evidence="2">CBS 892.96</strain>
    </source>
</reference>
<keyword evidence="1" id="KW-0472">Membrane</keyword>
<name>A0AAN6WAE3_9PEZI</name>
<comment type="caution">
    <text evidence="2">The sequence shown here is derived from an EMBL/GenBank/DDBJ whole genome shotgun (WGS) entry which is preliminary data.</text>
</comment>
<protein>
    <submittedName>
        <fullName evidence="2">Uncharacterized protein</fullName>
    </submittedName>
</protein>
<keyword evidence="1" id="KW-1133">Transmembrane helix</keyword>
<reference evidence="2" key="1">
    <citation type="journal article" date="2023" name="Mol. Phylogenet. Evol.">
        <title>Genome-scale phylogeny and comparative genomics of the fungal order Sordariales.</title>
        <authorList>
            <person name="Hensen N."/>
            <person name="Bonometti L."/>
            <person name="Westerberg I."/>
            <person name="Brannstrom I.O."/>
            <person name="Guillou S."/>
            <person name="Cros-Aarteil S."/>
            <person name="Calhoun S."/>
            <person name="Haridas S."/>
            <person name="Kuo A."/>
            <person name="Mondo S."/>
            <person name="Pangilinan J."/>
            <person name="Riley R."/>
            <person name="LaButti K."/>
            <person name="Andreopoulos B."/>
            <person name="Lipzen A."/>
            <person name="Chen C."/>
            <person name="Yan M."/>
            <person name="Daum C."/>
            <person name="Ng V."/>
            <person name="Clum A."/>
            <person name="Steindorff A."/>
            <person name="Ohm R.A."/>
            <person name="Martin F."/>
            <person name="Silar P."/>
            <person name="Natvig D.O."/>
            <person name="Lalanne C."/>
            <person name="Gautier V."/>
            <person name="Ament-Velasquez S.L."/>
            <person name="Kruys A."/>
            <person name="Hutchinson M.I."/>
            <person name="Powell A.J."/>
            <person name="Barry K."/>
            <person name="Miller A.N."/>
            <person name="Grigoriev I.V."/>
            <person name="Debuchy R."/>
            <person name="Gladieux P."/>
            <person name="Hiltunen Thoren M."/>
            <person name="Johannesson H."/>
        </authorList>
    </citation>
    <scope>NUCLEOTIDE SEQUENCE</scope>
    <source>
        <strain evidence="2">CBS 892.96</strain>
    </source>
</reference>
<sequence length="82" mass="8936">MPGPIPWSSGTPIGLMACLCLGYLKARRSVSCAAISICSCTEVSRLVTRVGVSYEPRSTNIIQNKNNDTVSYPPLIQCLRYL</sequence>
<dbReference type="Proteomes" id="UP001302321">
    <property type="component" value="Unassembled WGS sequence"/>
</dbReference>
<keyword evidence="1" id="KW-0812">Transmembrane</keyword>